<evidence type="ECO:0000313" key="13">
    <source>
        <dbReference type="EMBL" id="CAG9820525.1"/>
    </source>
</evidence>
<dbReference type="InterPro" id="IPR026055">
    <property type="entry name" value="FAR"/>
</dbReference>
<evidence type="ECO:0000256" key="6">
    <source>
        <dbReference type="ARBA" id="ARBA00022989"/>
    </source>
</evidence>
<reference evidence="13" key="2">
    <citation type="submission" date="2022-10" db="EMBL/GenBank/DDBJ databases">
        <authorList>
            <consortium name="ENA_rothamsted_submissions"/>
            <consortium name="culmorum"/>
            <person name="King R."/>
        </authorList>
    </citation>
    <scope>NUCLEOTIDE SEQUENCE</scope>
</reference>
<keyword evidence="5 10" id="KW-0521">NADP</keyword>
<dbReference type="Pfam" id="PF07993">
    <property type="entry name" value="NAD_binding_4"/>
    <property type="match status" value="1"/>
</dbReference>
<keyword evidence="10" id="KW-0560">Oxidoreductase</keyword>
<dbReference type="SUPFAM" id="SSF51735">
    <property type="entry name" value="NAD(P)-binding Rossmann-fold domains"/>
    <property type="match status" value="1"/>
</dbReference>
<keyword evidence="6" id="KW-1133">Transmembrane helix</keyword>
<dbReference type="Pfam" id="PF03015">
    <property type="entry name" value="Sterile"/>
    <property type="match status" value="1"/>
</dbReference>
<dbReference type="PANTHER" id="PTHR11011:SF107">
    <property type="entry name" value="FATTY ACYL-COA REDUCTASE"/>
    <property type="match status" value="1"/>
</dbReference>
<dbReference type="InterPro" id="IPR013120">
    <property type="entry name" value="FAR_NAD-bd"/>
</dbReference>
<evidence type="ECO:0000256" key="1">
    <source>
        <dbReference type="ARBA" id="ARBA00004141"/>
    </source>
</evidence>
<evidence type="ECO:0000256" key="7">
    <source>
        <dbReference type="ARBA" id="ARBA00023098"/>
    </source>
</evidence>
<comment type="subcellular location">
    <subcellularLocation>
        <location evidence="1">Membrane</location>
        <topology evidence="1">Multi-pass membrane protein</topology>
    </subcellularLocation>
</comment>
<dbReference type="InterPro" id="IPR036291">
    <property type="entry name" value="NAD(P)-bd_dom_sf"/>
</dbReference>
<keyword evidence="4" id="KW-0812">Transmembrane</keyword>
<evidence type="ECO:0000259" key="11">
    <source>
        <dbReference type="Pfam" id="PF03015"/>
    </source>
</evidence>
<comment type="similarity">
    <text evidence="2 10">Belongs to the fatty acyl-CoA reductase family.</text>
</comment>
<feature type="domain" description="Thioester reductase (TE)" evidence="12">
    <location>
        <begin position="39"/>
        <end position="308"/>
    </location>
</feature>
<dbReference type="EC" id="1.2.1.84" evidence="10"/>
<name>A0A9N9SI09_PHACE</name>
<dbReference type="CDD" id="cd05236">
    <property type="entry name" value="FAR-N_SDR_e"/>
    <property type="match status" value="1"/>
</dbReference>
<keyword evidence="7 10" id="KW-0443">Lipid metabolism</keyword>
<dbReference type="InterPro" id="IPR033640">
    <property type="entry name" value="FAR_C"/>
</dbReference>
<reference evidence="13" key="1">
    <citation type="submission" date="2022-01" db="EMBL/GenBank/DDBJ databases">
        <authorList>
            <person name="King R."/>
        </authorList>
    </citation>
    <scope>NUCLEOTIDE SEQUENCE</scope>
</reference>
<evidence type="ECO:0000256" key="10">
    <source>
        <dbReference type="RuleBase" id="RU363097"/>
    </source>
</evidence>
<comment type="catalytic activity">
    <reaction evidence="9 10">
        <text>a long-chain fatty acyl-CoA + 2 NADPH + 2 H(+) = a long-chain primary fatty alcohol + 2 NADP(+) + CoA</text>
        <dbReference type="Rhea" id="RHEA:52716"/>
        <dbReference type="ChEBI" id="CHEBI:15378"/>
        <dbReference type="ChEBI" id="CHEBI:57287"/>
        <dbReference type="ChEBI" id="CHEBI:57783"/>
        <dbReference type="ChEBI" id="CHEBI:58349"/>
        <dbReference type="ChEBI" id="CHEBI:77396"/>
        <dbReference type="ChEBI" id="CHEBI:83139"/>
        <dbReference type="EC" id="1.2.1.84"/>
    </reaction>
</comment>
<dbReference type="GO" id="GO:0035336">
    <property type="term" value="P:long-chain fatty-acyl-CoA metabolic process"/>
    <property type="evidence" value="ECO:0007669"/>
    <property type="project" value="TreeGrafter"/>
</dbReference>
<evidence type="ECO:0000256" key="3">
    <source>
        <dbReference type="ARBA" id="ARBA00022516"/>
    </source>
</evidence>
<dbReference type="Gene3D" id="3.40.50.720">
    <property type="entry name" value="NAD(P)-binding Rossmann-like Domain"/>
    <property type="match status" value="1"/>
</dbReference>
<dbReference type="GO" id="GO:0102965">
    <property type="term" value="F:alcohol-forming long-chain fatty acyl-CoA reductase activity"/>
    <property type="evidence" value="ECO:0007669"/>
    <property type="project" value="UniProtKB-EC"/>
</dbReference>
<evidence type="ECO:0000256" key="8">
    <source>
        <dbReference type="ARBA" id="ARBA00023136"/>
    </source>
</evidence>
<dbReference type="GO" id="GO:0005777">
    <property type="term" value="C:peroxisome"/>
    <property type="evidence" value="ECO:0007669"/>
    <property type="project" value="TreeGrafter"/>
</dbReference>
<evidence type="ECO:0000256" key="4">
    <source>
        <dbReference type="ARBA" id="ARBA00022692"/>
    </source>
</evidence>
<keyword evidence="3 10" id="KW-0444">Lipid biosynthesis</keyword>
<keyword evidence="8" id="KW-0472">Membrane</keyword>
<dbReference type="FunFam" id="3.40.50.720:FF:000143">
    <property type="entry name" value="Fatty acyl-CoA reductase"/>
    <property type="match status" value="1"/>
</dbReference>
<accession>A0A9N9SI09</accession>
<dbReference type="PANTHER" id="PTHR11011">
    <property type="entry name" value="MALE STERILITY PROTEIN 2-RELATED"/>
    <property type="match status" value="1"/>
</dbReference>
<sequence>MSSSPNMFHFNDFNNNYIEDPDYIRDHIGDFYKDTCIFVTGATGFVGKALVDKLLRSCSGLNSIYLLMRPKKGRAIEERLKELLDNPVFSSIKKRNPDILNRIKAVAGDITLPNLGISAKEYQMLIERINVVLHSAATVRFDEELRNAFIHNTLGTKKVLEMCNKMQQLKSFVYVSTAYSNSDKENIDESVYELPFDYETIMNSIEMLPQEAAEVLSKKLLGRHPNTYTLTKAMAEHIVLKHSDLIPSAIVRPSIITASLKEPQPGWVDSVSGITGIFMEVGRGTIKSIICKENMKMDIIPVDTVINTVLTAAWHTVAYRSNTMRVYNCTSGNTNPITWKEFRLLTEKYSKEYPSKYVTWYPGITYRTNRALHAVCVNLFHHIPAAILDVFLFMTKRKPFMLKMSRKFEEAIMAGKFFSTNQWNFEVTSMRSLTKAVQMANDGEHFDVDISENNGFKWDDYVKNFILGVRQFILKDDLSSLNQARSKLNRLYWFQKMLHMMTFCVVTKMALSVLMASMSRNTLEL</sequence>
<evidence type="ECO:0000256" key="2">
    <source>
        <dbReference type="ARBA" id="ARBA00005928"/>
    </source>
</evidence>
<dbReference type="EMBL" id="OU896710">
    <property type="protein sequence ID" value="CAG9820525.1"/>
    <property type="molecule type" value="Genomic_DNA"/>
</dbReference>
<keyword evidence="14" id="KW-1185">Reference proteome</keyword>
<feature type="domain" description="Fatty acyl-CoA reductase C-terminal" evidence="11">
    <location>
        <begin position="380"/>
        <end position="476"/>
    </location>
</feature>
<evidence type="ECO:0000256" key="9">
    <source>
        <dbReference type="ARBA" id="ARBA00052530"/>
    </source>
</evidence>
<dbReference type="Proteomes" id="UP001153737">
    <property type="component" value="Chromosome 4"/>
</dbReference>
<evidence type="ECO:0000259" key="12">
    <source>
        <dbReference type="Pfam" id="PF07993"/>
    </source>
</evidence>
<dbReference type="AlphaFoldDB" id="A0A9N9SI09"/>
<dbReference type="GO" id="GO:0080019">
    <property type="term" value="F:alcohol-forming very long-chain fatty acyl-CoA reductase activity"/>
    <property type="evidence" value="ECO:0007669"/>
    <property type="project" value="InterPro"/>
</dbReference>
<dbReference type="OrthoDB" id="429813at2759"/>
<dbReference type="GO" id="GO:0016020">
    <property type="term" value="C:membrane"/>
    <property type="evidence" value="ECO:0007669"/>
    <property type="project" value="UniProtKB-SubCell"/>
</dbReference>
<protein>
    <recommendedName>
        <fullName evidence="10">Fatty acyl-CoA reductase</fullName>
        <ecNumber evidence="10">1.2.1.84</ecNumber>
    </recommendedName>
</protein>
<comment type="function">
    <text evidence="10">Catalyzes the reduction of fatty acyl-CoA to fatty alcohols.</text>
</comment>
<evidence type="ECO:0000256" key="5">
    <source>
        <dbReference type="ARBA" id="ARBA00022857"/>
    </source>
</evidence>
<dbReference type="CDD" id="cd09071">
    <property type="entry name" value="FAR_C"/>
    <property type="match status" value="1"/>
</dbReference>
<evidence type="ECO:0000313" key="14">
    <source>
        <dbReference type="Proteomes" id="UP001153737"/>
    </source>
</evidence>
<gene>
    <name evidence="13" type="ORF">PHAECO_LOCUS8498</name>
</gene>
<proteinExistence type="inferred from homology"/>
<organism evidence="13 14">
    <name type="scientific">Phaedon cochleariae</name>
    <name type="common">Mustard beetle</name>
    <dbReference type="NCBI Taxonomy" id="80249"/>
    <lineage>
        <taxon>Eukaryota</taxon>
        <taxon>Metazoa</taxon>
        <taxon>Ecdysozoa</taxon>
        <taxon>Arthropoda</taxon>
        <taxon>Hexapoda</taxon>
        <taxon>Insecta</taxon>
        <taxon>Pterygota</taxon>
        <taxon>Neoptera</taxon>
        <taxon>Endopterygota</taxon>
        <taxon>Coleoptera</taxon>
        <taxon>Polyphaga</taxon>
        <taxon>Cucujiformia</taxon>
        <taxon>Chrysomeloidea</taxon>
        <taxon>Chrysomelidae</taxon>
        <taxon>Chrysomelinae</taxon>
        <taxon>Chrysomelini</taxon>
        <taxon>Phaedon</taxon>
    </lineage>
</organism>